<accession>A0A2H1CIT5</accession>
<evidence type="ECO:0000313" key="2">
    <source>
        <dbReference type="Proteomes" id="UP000230066"/>
    </source>
</evidence>
<comment type="caution">
    <text evidence="1">The sequence shown here is derived from an EMBL/GenBank/DDBJ whole genome shotgun (WGS) entry which is preliminary data.</text>
</comment>
<gene>
    <name evidence="1" type="ORF">D915_003402</name>
</gene>
<keyword evidence="2" id="KW-1185">Reference proteome</keyword>
<proteinExistence type="predicted"/>
<protein>
    <submittedName>
        <fullName evidence="1">Uncharacterized protein</fullName>
    </submittedName>
</protein>
<reference evidence="1" key="1">
    <citation type="submission" date="2019-03" db="EMBL/GenBank/DDBJ databases">
        <title>Improved annotation for the trematode Fasciola hepatica.</title>
        <authorList>
            <person name="Choi Y.-J."/>
            <person name="Martin J."/>
            <person name="Mitreva M."/>
        </authorList>
    </citation>
    <scope>NUCLEOTIDE SEQUENCE [LARGE SCALE GENOMIC DNA]</scope>
</reference>
<dbReference type="AlphaFoldDB" id="A0A2H1CIT5"/>
<sequence>MKFLLIFGVLFYSAITVEAASRAYENLLGARSIMRKCGSEGDVCISSVNCCPEFACSEELVCELLVTNPTGAGALGTRCITDVDCQVGLCCQGSLYERTCTRYCPRISEAETIPAGTYYGRQFWNQWTRKRRLDGNTGI</sequence>
<name>A0A2H1CIT5_FASHE</name>
<dbReference type="Proteomes" id="UP000230066">
    <property type="component" value="Unassembled WGS sequence"/>
</dbReference>
<evidence type="ECO:0000313" key="1">
    <source>
        <dbReference type="EMBL" id="THD25729.1"/>
    </source>
</evidence>
<organism evidence="1 2">
    <name type="scientific">Fasciola hepatica</name>
    <name type="common">Liver fluke</name>
    <dbReference type="NCBI Taxonomy" id="6192"/>
    <lineage>
        <taxon>Eukaryota</taxon>
        <taxon>Metazoa</taxon>
        <taxon>Spiralia</taxon>
        <taxon>Lophotrochozoa</taxon>
        <taxon>Platyhelminthes</taxon>
        <taxon>Trematoda</taxon>
        <taxon>Digenea</taxon>
        <taxon>Plagiorchiida</taxon>
        <taxon>Echinostomata</taxon>
        <taxon>Echinostomatoidea</taxon>
        <taxon>Fasciolidae</taxon>
        <taxon>Fasciola</taxon>
    </lineage>
</organism>
<dbReference type="EMBL" id="JXXN02001014">
    <property type="protein sequence ID" value="THD25729.1"/>
    <property type="molecule type" value="Genomic_DNA"/>
</dbReference>